<comment type="caution">
    <text evidence="6">The sequence shown here is derived from an EMBL/GenBank/DDBJ whole genome shotgun (WGS) entry which is preliminary data.</text>
</comment>
<evidence type="ECO:0000256" key="1">
    <source>
        <dbReference type="ARBA" id="ARBA00022527"/>
    </source>
</evidence>
<dbReference type="EMBL" id="BRZA01000001">
    <property type="protein sequence ID" value="GLC87088.1"/>
    <property type="molecule type" value="Genomic_DNA"/>
</dbReference>
<dbReference type="EC" id="2.7.4.27" evidence="5"/>
<keyword evidence="4 5" id="KW-0418">Kinase</keyword>
<keyword evidence="6" id="KW-0670">Pyruvate</keyword>
<reference evidence="6" key="1">
    <citation type="submission" date="2022-08" db="EMBL/GenBank/DDBJ databases">
        <title>Draft genome sequence of Lysinibacillus sp. strain KH24.</title>
        <authorList>
            <person name="Kanbe H."/>
            <person name="Itoh H."/>
        </authorList>
    </citation>
    <scope>NUCLEOTIDE SEQUENCE</scope>
    <source>
        <strain evidence="6">KH24</strain>
    </source>
</reference>
<proteinExistence type="inferred from homology"/>
<evidence type="ECO:0000256" key="5">
    <source>
        <dbReference type="HAMAP-Rule" id="MF_00921"/>
    </source>
</evidence>
<dbReference type="NCBIfam" id="NF003742">
    <property type="entry name" value="PRK05339.1"/>
    <property type="match status" value="1"/>
</dbReference>
<keyword evidence="2 5" id="KW-0808">Transferase</keyword>
<keyword evidence="7" id="KW-1185">Reference proteome</keyword>
<dbReference type="HAMAP" id="MF_00921">
    <property type="entry name" value="PDRP"/>
    <property type="match status" value="1"/>
</dbReference>
<dbReference type="PANTHER" id="PTHR31756:SF3">
    <property type="entry name" value="PYRUVATE, PHOSPHATE DIKINASE REGULATORY PROTEIN 1, CHLOROPLASTIC"/>
    <property type="match status" value="1"/>
</dbReference>
<comment type="catalytic activity">
    <reaction evidence="5">
        <text>N(tele)-phospho-L-histidyl/L-threonyl-[pyruvate, phosphate dikinase] + ADP = N(tele)-phospho-L-histidyl/O-phospho-L-threonyl-[pyruvate, phosphate dikinase] + AMP + H(+)</text>
        <dbReference type="Rhea" id="RHEA:43692"/>
        <dbReference type="Rhea" id="RHEA-COMP:10650"/>
        <dbReference type="Rhea" id="RHEA-COMP:10651"/>
        <dbReference type="ChEBI" id="CHEBI:15378"/>
        <dbReference type="ChEBI" id="CHEBI:30013"/>
        <dbReference type="ChEBI" id="CHEBI:61977"/>
        <dbReference type="ChEBI" id="CHEBI:83586"/>
        <dbReference type="ChEBI" id="CHEBI:456215"/>
        <dbReference type="ChEBI" id="CHEBI:456216"/>
        <dbReference type="EC" id="2.7.11.32"/>
    </reaction>
</comment>
<dbReference type="InterPro" id="IPR026565">
    <property type="entry name" value="PPDK_reg"/>
</dbReference>
<dbReference type="InterPro" id="IPR005177">
    <property type="entry name" value="Kinase-pyrophosphorylase"/>
</dbReference>
<evidence type="ECO:0000256" key="4">
    <source>
        <dbReference type="ARBA" id="ARBA00022777"/>
    </source>
</evidence>
<evidence type="ECO:0000313" key="7">
    <source>
        <dbReference type="Proteomes" id="UP001065593"/>
    </source>
</evidence>
<dbReference type="Pfam" id="PF03618">
    <property type="entry name" value="Kinase-PPPase"/>
    <property type="match status" value="1"/>
</dbReference>
<evidence type="ECO:0000256" key="3">
    <source>
        <dbReference type="ARBA" id="ARBA00022741"/>
    </source>
</evidence>
<sequence>MNDVMTVVAAYEMTNQQGRGGLDVNEKKIVYVVSDSVGETAELTVKAVAAQFNEDDVEIQHRSYVQKAEDIDEIIVVAKRSNAIIAYTIVIPFLKEYLDQRGREEGIIAIDLINPLMEAFAHTFQMTPKCEPGLMRQLDANYFRRVKAIEFAVKNDDGRNPQGLKYADIVLIGISRTSKTPLSIYLAHKGLNVANVPLVPEVAPPDELFELRRNVCIGLVITPDKLNEIRRERLKNLGLTAQANYANLERILEELDYAEKIIKRLGCPIIDVSNKAVEEAADFILAILKKRGIGVYE</sequence>
<name>A0ABQ5NFB7_9BACI</name>
<evidence type="ECO:0000313" key="6">
    <source>
        <dbReference type="EMBL" id="GLC87088.1"/>
    </source>
</evidence>
<dbReference type="Proteomes" id="UP001065593">
    <property type="component" value="Unassembled WGS sequence"/>
</dbReference>
<dbReference type="PANTHER" id="PTHR31756">
    <property type="entry name" value="PYRUVATE, PHOSPHATE DIKINASE REGULATORY PROTEIN 1, CHLOROPLASTIC"/>
    <property type="match status" value="1"/>
</dbReference>
<protein>
    <recommendedName>
        <fullName evidence="5">Putative pyruvate, phosphate dikinase regulatory protein</fullName>
        <shortName evidence="5">PPDK regulatory protein</shortName>
        <ecNumber evidence="5">2.7.11.32</ecNumber>
        <ecNumber evidence="5">2.7.4.27</ecNumber>
    </recommendedName>
</protein>
<gene>
    <name evidence="6" type="primary">yqfL_1</name>
    <name evidence="6" type="ORF">LYSBPC_02150</name>
</gene>
<evidence type="ECO:0000256" key="2">
    <source>
        <dbReference type="ARBA" id="ARBA00022679"/>
    </source>
</evidence>
<organism evidence="6 7">
    <name type="scientific">Lysinibacillus piscis</name>
    <dbReference type="NCBI Taxonomy" id="2518931"/>
    <lineage>
        <taxon>Bacteria</taxon>
        <taxon>Bacillati</taxon>
        <taxon>Bacillota</taxon>
        <taxon>Bacilli</taxon>
        <taxon>Bacillales</taxon>
        <taxon>Bacillaceae</taxon>
        <taxon>Lysinibacillus</taxon>
    </lineage>
</organism>
<accession>A0ABQ5NFB7</accession>
<comment type="catalytic activity">
    <reaction evidence="5">
        <text>N(tele)-phospho-L-histidyl/O-phospho-L-threonyl-[pyruvate, phosphate dikinase] + phosphate + H(+) = N(tele)-phospho-L-histidyl/L-threonyl-[pyruvate, phosphate dikinase] + diphosphate</text>
        <dbReference type="Rhea" id="RHEA:43696"/>
        <dbReference type="Rhea" id="RHEA-COMP:10650"/>
        <dbReference type="Rhea" id="RHEA-COMP:10651"/>
        <dbReference type="ChEBI" id="CHEBI:15378"/>
        <dbReference type="ChEBI" id="CHEBI:30013"/>
        <dbReference type="ChEBI" id="CHEBI:33019"/>
        <dbReference type="ChEBI" id="CHEBI:43474"/>
        <dbReference type="ChEBI" id="CHEBI:61977"/>
        <dbReference type="ChEBI" id="CHEBI:83586"/>
        <dbReference type="EC" id="2.7.4.27"/>
    </reaction>
</comment>
<comment type="function">
    <text evidence="5">Bifunctional serine/threonine kinase and phosphorylase involved in the regulation of the pyruvate, phosphate dikinase (PPDK) by catalyzing its phosphorylation/dephosphorylation.</text>
</comment>
<keyword evidence="3 5" id="KW-0547">Nucleotide-binding</keyword>
<dbReference type="EC" id="2.7.11.32" evidence="5"/>
<comment type="similarity">
    <text evidence="5">Belongs to the pyruvate, phosphate/water dikinase regulatory protein family. PDRP subfamily.</text>
</comment>
<keyword evidence="1 5" id="KW-0723">Serine/threonine-protein kinase</keyword>
<feature type="binding site" evidence="5">
    <location>
        <begin position="173"/>
        <end position="180"/>
    </location>
    <ligand>
        <name>ADP</name>
        <dbReference type="ChEBI" id="CHEBI:456216"/>
    </ligand>
</feature>